<dbReference type="PANTHER" id="PTHR43798:SF5">
    <property type="entry name" value="MONOACYLGLYCEROL LIPASE ABHD6"/>
    <property type="match status" value="1"/>
</dbReference>
<dbReference type="PANTHER" id="PTHR43798">
    <property type="entry name" value="MONOACYLGLYCEROL LIPASE"/>
    <property type="match status" value="1"/>
</dbReference>
<evidence type="ECO:0000259" key="1">
    <source>
        <dbReference type="Pfam" id="PF00561"/>
    </source>
</evidence>
<dbReference type="InterPro" id="IPR050266">
    <property type="entry name" value="AB_hydrolase_sf"/>
</dbReference>
<name>A0ABR4C364_9HELO</name>
<dbReference type="InterPro" id="IPR029058">
    <property type="entry name" value="AB_hydrolase_fold"/>
</dbReference>
<comment type="caution">
    <text evidence="2">The sequence shown here is derived from an EMBL/GenBank/DDBJ whole genome shotgun (WGS) entry which is preliminary data.</text>
</comment>
<proteinExistence type="predicted"/>
<dbReference type="SUPFAM" id="SSF53474">
    <property type="entry name" value="alpha/beta-Hydrolases"/>
    <property type="match status" value="1"/>
</dbReference>
<protein>
    <recommendedName>
        <fullName evidence="1">AB hydrolase-1 domain-containing protein</fullName>
    </recommendedName>
</protein>
<feature type="domain" description="AB hydrolase-1" evidence="1">
    <location>
        <begin position="29"/>
        <end position="308"/>
    </location>
</feature>
<reference evidence="2 3" key="1">
    <citation type="journal article" date="2024" name="Commun. Biol.">
        <title>Comparative genomic analysis of thermophilic fungi reveals convergent evolutionary adaptations and gene losses.</title>
        <authorList>
            <person name="Steindorff A.S."/>
            <person name="Aguilar-Pontes M.V."/>
            <person name="Robinson A.J."/>
            <person name="Andreopoulos B."/>
            <person name="LaButti K."/>
            <person name="Kuo A."/>
            <person name="Mondo S."/>
            <person name="Riley R."/>
            <person name="Otillar R."/>
            <person name="Haridas S."/>
            <person name="Lipzen A."/>
            <person name="Grimwood J."/>
            <person name="Schmutz J."/>
            <person name="Clum A."/>
            <person name="Reid I.D."/>
            <person name="Moisan M.C."/>
            <person name="Butler G."/>
            <person name="Nguyen T.T.M."/>
            <person name="Dewar K."/>
            <person name="Conant G."/>
            <person name="Drula E."/>
            <person name="Henrissat B."/>
            <person name="Hansel C."/>
            <person name="Singer S."/>
            <person name="Hutchinson M.I."/>
            <person name="de Vries R.P."/>
            <person name="Natvig D.O."/>
            <person name="Powell A.J."/>
            <person name="Tsang A."/>
            <person name="Grigoriev I.V."/>
        </authorList>
    </citation>
    <scope>NUCLEOTIDE SEQUENCE [LARGE SCALE GENOMIC DNA]</scope>
    <source>
        <strain evidence="2 3">CBS 494.80</strain>
    </source>
</reference>
<dbReference type="EMBL" id="JAZHXI010000014">
    <property type="protein sequence ID" value="KAL2064378.1"/>
    <property type="molecule type" value="Genomic_DNA"/>
</dbReference>
<dbReference type="Proteomes" id="UP001595075">
    <property type="component" value="Unassembled WGS sequence"/>
</dbReference>
<organism evidence="2 3">
    <name type="scientific">Oculimacula yallundae</name>
    <dbReference type="NCBI Taxonomy" id="86028"/>
    <lineage>
        <taxon>Eukaryota</taxon>
        <taxon>Fungi</taxon>
        <taxon>Dikarya</taxon>
        <taxon>Ascomycota</taxon>
        <taxon>Pezizomycotina</taxon>
        <taxon>Leotiomycetes</taxon>
        <taxon>Helotiales</taxon>
        <taxon>Ploettnerulaceae</taxon>
        <taxon>Oculimacula</taxon>
    </lineage>
</organism>
<accession>A0ABR4C364</accession>
<evidence type="ECO:0000313" key="3">
    <source>
        <dbReference type="Proteomes" id="UP001595075"/>
    </source>
</evidence>
<sequence length="334" mass="37399">MQSFTTNDNVVLKYIDTGADNVAVNNKDWLVLLHGFTGSSLVWQHNISAFADYYRVIVPDLRGHGSSDKPEHGFQVSRLAMDLRELVCDLQKEEGGRRQMKEWKAIGGSLGCSILWCYASLFTTTPFTHTIFVDQSPLQNALPDWGPRFHNRGMNSPSSLAHLQNTLATSPEEAHLGTISACLSYLAYPLPSDEQKISVERREKDKEFFLGEAMRGNQAWLGKLMADHTALDWRASIAATFGQREITGRETKVLVVASERSGCFPAEGPLFVVGLVRGSDRGDGSQDWERAKGISVSWGGHWCYWEDPATFNELCLKFLTSRDMDEDPSFGRWV</sequence>
<dbReference type="InterPro" id="IPR000073">
    <property type="entry name" value="AB_hydrolase_1"/>
</dbReference>
<keyword evidence="3" id="KW-1185">Reference proteome</keyword>
<evidence type="ECO:0000313" key="2">
    <source>
        <dbReference type="EMBL" id="KAL2064378.1"/>
    </source>
</evidence>
<gene>
    <name evidence="2" type="ORF">VTL71DRAFT_4872</name>
</gene>
<dbReference type="Gene3D" id="3.40.50.1820">
    <property type="entry name" value="alpha/beta hydrolase"/>
    <property type="match status" value="1"/>
</dbReference>
<dbReference type="Pfam" id="PF00561">
    <property type="entry name" value="Abhydrolase_1"/>
    <property type="match status" value="1"/>
</dbReference>